<dbReference type="Proteomes" id="UP001285441">
    <property type="component" value="Unassembled WGS sequence"/>
</dbReference>
<dbReference type="EMBL" id="JAULSW010000002">
    <property type="protein sequence ID" value="KAK3389192.1"/>
    <property type="molecule type" value="Genomic_DNA"/>
</dbReference>
<gene>
    <name evidence="1" type="ORF">B0H63DRAFT_463153</name>
</gene>
<reference evidence="1" key="2">
    <citation type="submission" date="2023-06" db="EMBL/GenBank/DDBJ databases">
        <authorList>
            <consortium name="Lawrence Berkeley National Laboratory"/>
            <person name="Haridas S."/>
            <person name="Hensen N."/>
            <person name="Bonometti L."/>
            <person name="Westerberg I."/>
            <person name="Brannstrom I.O."/>
            <person name="Guillou S."/>
            <person name="Cros-Aarteil S."/>
            <person name="Calhoun S."/>
            <person name="Kuo A."/>
            <person name="Mondo S."/>
            <person name="Pangilinan J."/>
            <person name="Riley R."/>
            <person name="LaButti K."/>
            <person name="Andreopoulos B."/>
            <person name="Lipzen A."/>
            <person name="Chen C."/>
            <person name="Yanf M."/>
            <person name="Daum C."/>
            <person name="Ng V."/>
            <person name="Clum A."/>
            <person name="Steindorff A."/>
            <person name="Ohm R."/>
            <person name="Martin F."/>
            <person name="Silar P."/>
            <person name="Natvig D."/>
            <person name="Lalanne C."/>
            <person name="Gautier V."/>
            <person name="Ament-velasquez S.L."/>
            <person name="Kruys A."/>
            <person name="Hutchinson M.I."/>
            <person name="Powell A.J."/>
            <person name="Barry K."/>
            <person name="Miller A.N."/>
            <person name="Grigoriev I.V."/>
            <person name="Debuchy R."/>
            <person name="Gladieux P."/>
            <person name="Thoren M.H."/>
            <person name="Johannesson H."/>
        </authorList>
    </citation>
    <scope>NUCLEOTIDE SEQUENCE</scope>
    <source>
        <strain evidence="1">CBS 232.78</strain>
    </source>
</reference>
<dbReference type="PANTHER" id="PTHR35332">
    <property type="entry name" value="REGULATION OF ENOLASE PROTEIN 1"/>
    <property type="match status" value="1"/>
</dbReference>
<dbReference type="InterPro" id="IPR009784">
    <property type="entry name" value="DUF1349"/>
</dbReference>
<name>A0AAE0NWU8_9PEZI</name>
<dbReference type="PANTHER" id="PTHR35332:SF2">
    <property type="entry name" value="REGULATION OF ENOLASE PROTEIN 1"/>
    <property type="match status" value="1"/>
</dbReference>
<sequence>MTSTTTNSFTITAAPGTDIWRKPPVANVFNAPTSQAGISPTTGPLLSFLSAKLSFSFAWTEQYDQAGILLSFLPLNSPPSSDSKSNVSPPKWIKTGVELYNGQPMLSTVSCDKYADWSVAPLSPSTSTSRSGKTWTTITVEKATDEHGVSLWVYRVLEDGTKIALREICWVYQEGAEDWQLEVLAMAARPNKEATTSLEVEIKDFEVKWTA</sequence>
<dbReference type="AlphaFoldDB" id="A0AAE0NWU8"/>
<reference evidence="1" key="1">
    <citation type="journal article" date="2023" name="Mol. Phylogenet. Evol.">
        <title>Genome-scale phylogeny and comparative genomics of the fungal order Sordariales.</title>
        <authorList>
            <person name="Hensen N."/>
            <person name="Bonometti L."/>
            <person name="Westerberg I."/>
            <person name="Brannstrom I.O."/>
            <person name="Guillou S."/>
            <person name="Cros-Aarteil S."/>
            <person name="Calhoun S."/>
            <person name="Haridas S."/>
            <person name="Kuo A."/>
            <person name="Mondo S."/>
            <person name="Pangilinan J."/>
            <person name="Riley R."/>
            <person name="LaButti K."/>
            <person name="Andreopoulos B."/>
            <person name="Lipzen A."/>
            <person name="Chen C."/>
            <person name="Yan M."/>
            <person name="Daum C."/>
            <person name="Ng V."/>
            <person name="Clum A."/>
            <person name="Steindorff A."/>
            <person name="Ohm R.A."/>
            <person name="Martin F."/>
            <person name="Silar P."/>
            <person name="Natvig D.O."/>
            <person name="Lalanne C."/>
            <person name="Gautier V."/>
            <person name="Ament-Velasquez S.L."/>
            <person name="Kruys A."/>
            <person name="Hutchinson M.I."/>
            <person name="Powell A.J."/>
            <person name="Barry K."/>
            <person name="Miller A.N."/>
            <person name="Grigoriev I.V."/>
            <person name="Debuchy R."/>
            <person name="Gladieux P."/>
            <person name="Hiltunen Thoren M."/>
            <person name="Johannesson H."/>
        </authorList>
    </citation>
    <scope>NUCLEOTIDE SEQUENCE</scope>
    <source>
        <strain evidence="1">CBS 232.78</strain>
    </source>
</reference>
<protein>
    <submittedName>
        <fullName evidence="1">Uncharacterized protein</fullName>
    </submittedName>
</protein>
<accession>A0AAE0NWU8</accession>
<proteinExistence type="predicted"/>
<dbReference type="Pfam" id="PF07081">
    <property type="entry name" value="DUF1349"/>
    <property type="match status" value="1"/>
</dbReference>
<evidence type="ECO:0000313" key="2">
    <source>
        <dbReference type="Proteomes" id="UP001285441"/>
    </source>
</evidence>
<keyword evidence="2" id="KW-1185">Reference proteome</keyword>
<organism evidence="1 2">
    <name type="scientific">Podospora didyma</name>
    <dbReference type="NCBI Taxonomy" id="330526"/>
    <lineage>
        <taxon>Eukaryota</taxon>
        <taxon>Fungi</taxon>
        <taxon>Dikarya</taxon>
        <taxon>Ascomycota</taxon>
        <taxon>Pezizomycotina</taxon>
        <taxon>Sordariomycetes</taxon>
        <taxon>Sordariomycetidae</taxon>
        <taxon>Sordariales</taxon>
        <taxon>Podosporaceae</taxon>
        <taxon>Podospora</taxon>
    </lineage>
</organism>
<comment type="caution">
    <text evidence="1">The sequence shown here is derived from an EMBL/GenBank/DDBJ whole genome shotgun (WGS) entry which is preliminary data.</text>
</comment>
<dbReference type="Gene3D" id="2.60.120.200">
    <property type="match status" value="1"/>
</dbReference>
<evidence type="ECO:0000313" key="1">
    <source>
        <dbReference type="EMBL" id="KAK3389192.1"/>
    </source>
</evidence>